<evidence type="ECO:0000256" key="7">
    <source>
        <dbReference type="ARBA" id="ARBA00065893"/>
    </source>
</evidence>
<protein>
    <recommendedName>
        <fullName evidence="8">ATP-dependent protease ATPase subunit HslU</fullName>
    </recommendedName>
    <alternativeName>
        <fullName evidence="8">Unfoldase HslU</fullName>
    </alternativeName>
</protein>
<evidence type="ECO:0000256" key="1">
    <source>
        <dbReference type="ARBA" id="ARBA00004496"/>
    </source>
</evidence>
<accession>R7RRM2</accession>
<evidence type="ECO:0000256" key="8">
    <source>
        <dbReference type="HAMAP-Rule" id="MF_00249"/>
    </source>
</evidence>
<feature type="binding site" evidence="8">
    <location>
        <position position="18"/>
    </location>
    <ligand>
        <name>ATP</name>
        <dbReference type="ChEBI" id="CHEBI:30616"/>
    </ligand>
</feature>
<dbReference type="GO" id="GO:0036402">
    <property type="term" value="F:proteasome-activating activity"/>
    <property type="evidence" value="ECO:0007669"/>
    <property type="project" value="UniProtKB-UniRule"/>
</dbReference>
<keyword evidence="12" id="KW-1185">Reference proteome</keyword>
<feature type="binding site" evidence="8">
    <location>
        <position position="412"/>
    </location>
    <ligand>
        <name>ATP</name>
        <dbReference type="ChEBI" id="CHEBI:30616"/>
    </ligand>
</feature>
<dbReference type="SUPFAM" id="SSF52540">
    <property type="entry name" value="P-loop containing nucleoside triphosphate hydrolases"/>
    <property type="match status" value="1"/>
</dbReference>
<organism evidence="11 12">
    <name type="scientific">Thermobrachium celere DSM 8682</name>
    <dbReference type="NCBI Taxonomy" id="941824"/>
    <lineage>
        <taxon>Bacteria</taxon>
        <taxon>Bacillati</taxon>
        <taxon>Bacillota</taxon>
        <taxon>Clostridia</taxon>
        <taxon>Eubacteriales</taxon>
        <taxon>Clostridiaceae</taxon>
        <taxon>Thermobrachium</taxon>
    </lineage>
</organism>
<dbReference type="InterPro" id="IPR004491">
    <property type="entry name" value="HslU"/>
</dbReference>
<dbReference type="NCBIfam" id="TIGR00390">
    <property type="entry name" value="hslU"/>
    <property type="match status" value="1"/>
</dbReference>
<evidence type="ECO:0000259" key="9">
    <source>
        <dbReference type="SMART" id="SM00382"/>
    </source>
</evidence>
<evidence type="ECO:0000256" key="2">
    <source>
        <dbReference type="ARBA" id="ARBA00009771"/>
    </source>
</evidence>
<evidence type="ECO:0000256" key="6">
    <source>
        <dbReference type="ARBA" id="ARBA00023186"/>
    </source>
</evidence>
<evidence type="ECO:0000313" key="11">
    <source>
        <dbReference type="EMBL" id="CDF57933.1"/>
    </source>
</evidence>
<dbReference type="InterPro" id="IPR027417">
    <property type="entry name" value="P-loop_NTPase"/>
</dbReference>
<comment type="subunit">
    <text evidence="8">A double ring-shaped homohexamer of HslV is capped on each side by a ring-shaped HslU homohexamer. The assembly of the HslU/HslV complex is dependent on binding of ATP.</text>
</comment>
<feature type="binding site" evidence="8">
    <location>
        <position position="275"/>
    </location>
    <ligand>
        <name>ATP</name>
        <dbReference type="ChEBI" id="CHEBI:30616"/>
    </ligand>
</feature>
<dbReference type="HAMAP" id="MF_00249">
    <property type="entry name" value="HslU"/>
    <property type="match status" value="1"/>
</dbReference>
<comment type="function">
    <text evidence="8">ATPase subunit of a proteasome-like degradation complex; this subunit has chaperone activity. The binding of ATP and its subsequent hydrolysis by HslU are essential for unfolding of protein substrates subsequently hydrolyzed by HslV. HslU recognizes the N-terminal part of its protein substrates and unfolds these before they are guided to HslV for hydrolysis.</text>
</comment>
<dbReference type="InterPro" id="IPR003593">
    <property type="entry name" value="AAA+_ATPase"/>
</dbReference>
<comment type="subcellular location">
    <subcellularLocation>
        <location evidence="1 8">Cytoplasm</location>
    </subcellularLocation>
</comment>
<dbReference type="EMBL" id="CAVN010000092">
    <property type="protein sequence ID" value="CDF57933.1"/>
    <property type="molecule type" value="Genomic_DNA"/>
</dbReference>
<dbReference type="CDD" id="cd19498">
    <property type="entry name" value="RecA-like_HslU"/>
    <property type="match status" value="1"/>
</dbReference>
<keyword evidence="11" id="KW-0378">Hydrolase</keyword>
<dbReference type="GO" id="GO:0016887">
    <property type="term" value="F:ATP hydrolysis activity"/>
    <property type="evidence" value="ECO:0007669"/>
    <property type="project" value="InterPro"/>
</dbReference>
<dbReference type="FunFam" id="3.40.50.300:FF:000213">
    <property type="entry name" value="ATP-dependent protease ATPase subunit HslU"/>
    <property type="match status" value="1"/>
</dbReference>
<keyword evidence="6 8" id="KW-0143">Chaperone</keyword>
<evidence type="ECO:0000256" key="4">
    <source>
        <dbReference type="ARBA" id="ARBA00022741"/>
    </source>
</evidence>
<dbReference type="AlphaFoldDB" id="R7RRM2"/>
<dbReference type="SMART" id="SM01086">
    <property type="entry name" value="ClpB_D2-small"/>
    <property type="match status" value="1"/>
</dbReference>
<keyword evidence="4 8" id="KW-0547">Nucleotide-binding</keyword>
<keyword evidence="11" id="KW-0645">Protease</keyword>
<dbReference type="Pfam" id="PF07724">
    <property type="entry name" value="AAA_2"/>
    <property type="match status" value="1"/>
</dbReference>
<evidence type="ECO:0000256" key="3">
    <source>
        <dbReference type="ARBA" id="ARBA00022490"/>
    </source>
</evidence>
<sequence length="462" mass="52916">MKQLTPKKIVEELDKYIIGQEEAKKMVAVALRNRYRRRLAPEYIKEDIIPKNILMIGPTGVGKTEIARRLAKLVNAPFVKVEATKFTEVGYVGRDVDSIIRDLVENSIRLVKEEKFKEVEEKALELAKQRIVDVIAPLPNRKNNKNPFDYIFGFQNDNKHVTYHESDEEINLKRQQIMQQLEQGLLDNMEIEIELEDNAALPFEVIAGGNVSDLNINFEDILGGIFPKKKKNKKVKVKEAINIFKNEEANKLLDIDEINKIAVKRAEEDGIVFIDEIDKIAGRNNTHGPDVSREGVQRDILPIVEGSTVNTKYGPVKTDHILFIAAGAFHVSKVSDLIPELQGRFPVRVKLNDLTKQDFIKILKEPKNALIKQYIELLKVEGIELVFTDDGIEEIAEISYKMNLTNENIGARRLHTVIEQVLLDISFEAPDVEDKTIIIDREYVRERTKDLIKNTQEKNYII</sequence>
<evidence type="ECO:0000259" key="10">
    <source>
        <dbReference type="SMART" id="SM01086"/>
    </source>
</evidence>
<dbReference type="InterPro" id="IPR019489">
    <property type="entry name" value="Clp_ATPase_C"/>
</dbReference>
<comment type="subunit">
    <text evidence="7">A double ring-shaped homohexamer of ClpQ is capped on each side by a ring-shaped ClpY homohexamer. The assembly of the ClpQ/ClpY complex is dependent on binding of ATP.</text>
</comment>
<dbReference type="FunFam" id="3.40.50.300:FF:000220">
    <property type="entry name" value="ATP-dependent protease ATPase subunit HslU"/>
    <property type="match status" value="1"/>
</dbReference>
<dbReference type="OrthoDB" id="9804062at2"/>
<feature type="binding site" evidence="8">
    <location>
        <position position="340"/>
    </location>
    <ligand>
        <name>ATP</name>
        <dbReference type="ChEBI" id="CHEBI:30616"/>
    </ligand>
</feature>
<dbReference type="Pfam" id="PF00004">
    <property type="entry name" value="AAA"/>
    <property type="match status" value="1"/>
</dbReference>
<dbReference type="NCBIfam" id="NF003544">
    <property type="entry name" value="PRK05201.1"/>
    <property type="match status" value="1"/>
</dbReference>
<evidence type="ECO:0000313" key="12">
    <source>
        <dbReference type="Proteomes" id="UP000014923"/>
    </source>
</evidence>
<dbReference type="HOGENOM" id="CLU_033123_0_0_9"/>
<dbReference type="PANTHER" id="PTHR48102">
    <property type="entry name" value="ATP-DEPENDENT CLP PROTEASE ATP-BINDING SUBUNIT CLPX-LIKE, MITOCHONDRIAL-RELATED"/>
    <property type="match status" value="1"/>
</dbReference>
<dbReference type="GO" id="GO:0008233">
    <property type="term" value="F:peptidase activity"/>
    <property type="evidence" value="ECO:0007669"/>
    <property type="project" value="UniProtKB-KW"/>
</dbReference>
<evidence type="ECO:0000256" key="5">
    <source>
        <dbReference type="ARBA" id="ARBA00022840"/>
    </source>
</evidence>
<name>R7RRM2_9CLOT</name>
<dbReference type="GO" id="GO:0009376">
    <property type="term" value="C:HslUV protease complex"/>
    <property type="evidence" value="ECO:0007669"/>
    <property type="project" value="UniProtKB-UniRule"/>
</dbReference>
<dbReference type="eggNOG" id="COG1220">
    <property type="taxonomic scope" value="Bacteria"/>
</dbReference>
<dbReference type="InterPro" id="IPR050052">
    <property type="entry name" value="ATP-dep_Clp_protease_ClpX"/>
</dbReference>
<comment type="similarity">
    <text evidence="2 8">Belongs to the ClpX chaperone family. HslU subfamily.</text>
</comment>
<dbReference type="SMART" id="SM00382">
    <property type="entry name" value="AAA"/>
    <property type="match status" value="1"/>
</dbReference>
<dbReference type="GO" id="GO:0005524">
    <property type="term" value="F:ATP binding"/>
    <property type="evidence" value="ECO:0007669"/>
    <property type="project" value="UniProtKB-UniRule"/>
</dbReference>
<dbReference type="Gene3D" id="1.10.8.60">
    <property type="match status" value="1"/>
</dbReference>
<gene>
    <name evidence="8" type="primary">hslU</name>
    <name evidence="11" type="ORF">TCEL_01847</name>
</gene>
<dbReference type="PANTHER" id="PTHR48102:SF3">
    <property type="entry name" value="ATP-DEPENDENT PROTEASE ATPASE SUBUNIT HSLU"/>
    <property type="match status" value="1"/>
</dbReference>
<dbReference type="Proteomes" id="UP000014923">
    <property type="component" value="Unassembled WGS sequence"/>
</dbReference>
<feature type="domain" description="AAA+ ATPase" evidence="9">
    <location>
        <begin position="49"/>
        <end position="355"/>
    </location>
</feature>
<comment type="caution">
    <text evidence="11">The sequence shown here is derived from an EMBL/GenBank/DDBJ whole genome shotgun (WGS) entry which is preliminary data.</text>
</comment>
<proteinExistence type="inferred from homology"/>
<dbReference type="InterPro" id="IPR003959">
    <property type="entry name" value="ATPase_AAA_core"/>
</dbReference>
<feature type="domain" description="Clp ATPase C-terminal" evidence="10">
    <location>
        <begin position="354"/>
        <end position="453"/>
    </location>
</feature>
<dbReference type="Gene3D" id="3.40.50.300">
    <property type="entry name" value="P-loop containing nucleotide triphosphate hydrolases"/>
    <property type="match status" value="2"/>
</dbReference>
<reference evidence="11" key="1">
    <citation type="submission" date="2013-03" db="EMBL/GenBank/DDBJ databases">
        <title>Draft genome sequence of the hydrogen-ethanol-producing anaerobic alkalithermophilic Caloramator celere.</title>
        <authorList>
            <person name="Ciranna A."/>
            <person name="Larjo A."/>
            <person name="Kivisto A."/>
            <person name="Santala V."/>
            <person name="Roos C."/>
            <person name="Karp M."/>
        </authorList>
    </citation>
    <scope>NUCLEOTIDE SEQUENCE [LARGE SCALE GENOMIC DNA]</scope>
    <source>
        <strain evidence="11">DSM 8682</strain>
    </source>
</reference>
<keyword evidence="3 8" id="KW-0963">Cytoplasm</keyword>
<dbReference type="RefSeq" id="WP_018661549.1">
    <property type="nucleotide sequence ID" value="NZ_HF952018.1"/>
</dbReference>
<keyword evidence="5 8" id="KW-0067">ATP-binding</keyword>
<dbReference type="GO" id="GO:0043335">
    <property type="term" value="P:protein unfolding"/>
    <property type="evidence" value="ECO:0007669"/>
    <property type="project" value="UniProtKB-UniRule"/>
</dbReference>
<feature type="binding site" evidence="8">
    <location>
        <begin position="60"/>
        <end position="65"/>
    </location>
    <ligand>
        <name>ATP</name>
        <dbReference type="ChEBI" id="CHEBI:30616"/>
    </ligand>
</feature>